<name>A0AAV6GJQ0_9TELE</name>
<organism evidence="2 3">
    <name type="scientific">Alosa alosa</name>
    <name type="common">allis shad</name>
    <dbReference type="NCBI Taxonomy" id="278164"/>
    <lineage>
        <taxon>Eukaryota</taxon>
        <taxon>Metazoa</taxon>
        <taxon>Chordata</taxon>
        <taxon>Craniata</taxon>
        <taxon>Vertebrata</taxon>
        <taxon>Euteleostomi</taxon>
        <taxon>Actinopterygii</taxon>
        <taxon>Neopterygii</taxon>
        <taxon>Teleostei</taxon>
        <taxon>Clupei</taxon>
        <taxon>Clupeiformes</taxon>
        <taxon>Clupeoidei</taxon>
        <taxon>Clupeidae</taxon>
        <taxon>Alosa</taxon>
    </lineage>
</organism>
<feature type="compositionally biased region" description="Basic and acidic residues" evidence="1">
    <location>
        <begin position="225"/>
        <end position="246"/>
    </location>
</feature>
<feature type="compositionally biased region" description="Basic and acidic residues" evidence="1">
    <location>
        <begin position="82"/>
        <end position="99"/>
    </location>
</feature>
<gene>
    <name evidence="2" type="ORF">AALO_G00142830</name>
</gene>
<accession>A0AAV6GJQ0</accession>
<reference evidence="2" key="1">
    <citation type="submission" date="2020-10" db="EMBL/GenBank/DDBJ databases">
        <title>Chromosome-scale genome assembly of the Allis shad, Alosa alosa.</title>
        <authorList>
            <person name="Margot Z."/>
            <person name="Christophe K."/>
            <person name="Cabau C."/>
            <person name="Louis A."/>
            <person name="Berthelot C."/>
            <person name="Parey E."/>
            <person name="Roest Crollius H."/>
            <person name="Montfort J."/>
            <person name="Robinson-Rechavi M."/>
            <person name="Bucao C."/>
            <person name="Bouchez O."/>
            <person name="Gislard M."/>
            <person name="Lluch J."/>
            <person name="Milhes M."/>
            <person name="Lampietro C."/>
            <person name="Lopez Roques C."/>
            <person name="Donnadieu C."/>
            <person name="Braasch I."/>
            <person name="Desvignes T."/>
            <person name="Postlethwait J."/>
            <person name="Bobe J."/>
            <person name="Guiguen Y."/>
        </authorList>
    </citation>
    <scope>NUCLEOTIDE SEQUENCE</scope>
    <source>
        <strain evidence="2">M-15738</strain>
        <tissue evidence="2">Blood</tissue>
    </source>
</reference>
<feature type="region of interest" description="Disordered" evidence="1">
    <location>
        <begin position="127"/>
        <end position="146"/>
    </location>
</feature>
<dbReference type="AlphaFoldDB" id="A0AAV6GJQ0"/>
<protein>
    <submittedName>
        <fullName evidence="2">Uncharacterized protein</fullName>
    </submittedName>
</protein>
<feature type="region of interest" description="Disordered" evidence="1">
    <location>
        <begin position="224"/>
        <end position="259"/>
    </location>
</feature>
<feature type="region of interest" description="Disordered" evidence="1">
    <location>
        <begin position="70"/>
        <end position="99"/>
    </location>
</feature>
<keyword evidence="3" id="KW-1185">Reference proteome</keyword>
<comment type="caution">
    <text evidence="2">The sequence shown here is derived from an EMBL/GenBank/DDBJ whole genome shotgun (WGS) entry which is preliminary data.</text>
</comment>
<dbReference type="Proteomes" id="UP000823561">
    <property type="component" value="Chromosome 10"/>
</dbReference>
<proteinExistence type="predicted"/>
<dbReference type="EMBL" id="JADWDJ010000010">
    <property type="protein sequence ID" value="KAG5275035.1"/>
    <property type="molecule type" value="Genomic_DNA"/>
</dbReference>
<evidence type="ECO:0000313" key="3">
    <source>
        <dbReference type="Proteomes" id="UP000823561"/>
    </source>
</evidence>
<evidence type="ECO:0000256" key="1">
    <source>
        <dbReference type="SAM" id="MobiDB-lite"/>
    </source>
</evidence>
<sequence>MEVRGERGCFMEAMRAIFNTIRDRLRPRRARQRTKNYRICRNSAMAMTKSEKKIDPKKHLSSGLNTRLTKRNHSAETANVDTAERRMQEDGAPGELKERLKSSLRAVQVRRKPHWVLQRGWGQNKMEDTQAGEELQPTQPASEKANMEDTLLEENLQPAEPVSEKAKMKDLQPAEPASWVVAYGQMWQEITEQDGPVLCSNMPIIYSGSGSSCHFPAEWALDHLTSPEEQRSSENKDGPVSERANMEETEAGEDVQPGEPASWVVAYGQMWQEITEQDGPVLCSNMPIIYCK</sequence>
<evidence type="ECO:0000313" key="2">
    <source>
        <dbReference type="EMBL" id="KAG5275035.1"/>
    </source>
</evidence>